<proteinExistence type="predicted"/>
<dbReference type="EMBL" id="CP012150">
    <property type="protein sequence ID" value="AKS36385.1"/>
    <property type="molecule type" value="Genomic_DNA"/>
</dbReference>
<dbReference type="STRING" id="134601.AFA91_16730"/>
<dbReference type="PANTHER" id="PTHR35807">
    <property type="entry name" value="TRANSCRIPTIONAL REGULATOR REDD-RELATED"/>
    <property type="match status" value="1"/>
</dbReference>
<sequence>MARQFSLNLLGEFVVYRDMNQLALPPSCRRLIALAALKRRPLHRNWVCGTLWPDSPPNRAVASLRSALWRLRPMGADALLTVRPQDISLAPHVWVDWHEIIRLADLRAARGGVADPALKALLHNGDLLEGWPDRWCASEREHLRELKRDVLAGMTDSDRRQLPQHGFSRNILHRVTDPRLQ</sequence>
<gene>
    <name evidence="1" type="ORF">AFA91_16730</name>
</gene>
<evidence type="ECO:0000313" key="2">
    <source>
        <dbReference type="Proteomes" id="UP000062255"/>
    </source>
</evidence>
<dbReference type="Proteomes" id="UP000062255">
    <property type="component" value="Chromosome"/>
</dbReference>
<dbReference type="InterPro" id="IPR036388">
    <property type="entry name" value="WH-like_DNA-bd_sf"/>
</dbReference>
<evidence type="ECO:0000313" key="1">
    <source>
        <dbReference type="EMBL" id="AKS36385.1"/>
    </source>
</evidence>
<dbReference type="Gene3D" id="1.10.10.10">
    <property type="entry name" value="Winged helix-like DNA-binding domain superfamily/Winged helix DNA-binding domain"/>
    <property type="match status" value="1"/>
</dbReference>
<accession>A0A0K0XG62</accession>
<dbReference type="PATRIC" id="fig|134601.6.peg.3472"/>
<name>A0A0K0XG62_MYCGD</name>
<dbReference type="KEGG" id="mgo:AFA91_16730"/>
<dbReference type="InterPro" id="IPR051677">
    <property type="entry name" value="AfsR-DnrI-RedD_regulator"/>
</dbReference>
<protein>
    <submittedName>
        <fullName evidence="1">Transcriptional regulator</fullName>
    </submittedName>
</protein>
<dbReference type="RefSeq" id="WP_049748802.1">
    <property type="nucleotide sequence ID" value="NZ_CP012150.1"/>
</dbReference>
<dbReference type="AlphaFoldDB" id="A0A0K0XG62"/>
<organism evidence="1 2">
    <name type="scientific">Mycolicibacterium goodii</name>
    <name type="common">Mycobacterium goodii</name>
    <dbReference type="NCBI Taxonomy" id="134601"/>
    <lineage>
        <taxon>Bacteria</taxon>
        <taxon>Bacillati</taxon>
        <taxon>Actinomycetota</taxon>
        <taxon>Actinomycetes</taxon>
        <taxon>Mycobacteriales</taxon>
        <taxon>Mycobacteriaceae</taxon>
        <taxon>Mycolicibacterium</taxon>
    </lineage>
</organism>
<reference evidence="1 2" key="1">
    <citation type="submission" date="2015-07" db="EMBL/GenBank/DDBJ databases">
        <title>Complete genome sequence of Mycobacterium goodii X7B, a facultative thermophilic biodesulfurizing bacterium.</title>
        <authorList>
            <person name="Yu B."/>
            <person name="Li F."/>
            <person name="Xu P."/>
        </authorList>
    </citation>
    <scope>NUCLEOTIDE SEQUENCE [LARGE SCALE GENOMIC DNA]</scope>
    <source>
        <strain evidence="1 2">X7B</strain>
    </source>
</reference>
<dbReference type="OrthoDB" id="5509004at2"/>